<dbReference type="EMBL" id="CAEZWE010000048">
    <property type="protein sequence ID" value="CAB4657371.1"/>
    <property type="molecule type" value="Genomic_DNA"/>
</dbReference>
<keyword evidence="3" id="KW-0804">Transcription</keyword>
<dbReference type="InterPro" id="IPR009057">
    <property type="entry name" value="Homeodomain-like_sf"/>
</dbReference>
<sequence>MTVSIPERLIPAKENRQRSEQDRALKKIDLVIEATIEKLKVSGETGVNIKDIAAETGVSYGAIYHHFKDRDGLIRAAQFERLRNQPGLDLAALAKALDNPGDLVDFVGQIQAIADAIADPERAKVRLVRSSVMTSAVSHPELHEAFTALETSVVDELHGLVARAQELGIADPNMDPRAAAVYLEALSYGIVLMEFMENPPSREALSAVLFRGFAALLKNPS</sequence>
<dbReference type="PANTHER" id="PTHR30055:SF234">
    <property type="entry name" value="HTH-TYPE TRANSCRIPTIONAL REGULATOR BETI"/>
    <property type="match status" value="1"/>
</dbReference>
<protein>
    <submittedName>
        <fullName evidence="5">Unannotated protein</fullName>
    </submittedName>
</protein>
<dbReference type="PROSITE" id="PS50977">
    <property type="entry name" value="HTH_TETR_2"/>
    <property type="match status" value="1"/>
</dbReference>
<dbReference type="GO" id="GO:0003700">
    <property type="term" value="F:DNA-binding transcription factor activity"/>
    <property type="evidence" value="ECO:0007669"/>
    <property type="project" value="TreeGrafter"/>
</dbReference>
<keyword evidence="2" id="KW-0238">DNA-binding</keyword>
<dbReference type="PRINTS" id="PR00455">
    <property type="entry name" value="HTHTETR"/>
</dbReference>
<dbReference type="SUPFAM" id="SSF48498">
    <property type="entry name" value="Tetracyclin repressor-like, C-terminal domain"/>
    <property type="match status" value="1"/>
</dbReference>
<dbReference type="Pfam" id="PF00440">
    <property type="entry name" value="TetR_N"/>
    <property type="match status" value="1"/>
</dbReference>
<dbReference type="InterPro" id="IPR001647">
    <property type="entry name" value="HTH_TetR"/>
</dbReference>
<dbReference type="AlphaFoldDB" id="A0A6J6L6I1"/>
<feature type="domain" description="HTH tetR-type" evidence="4">
    <location>
        <begin position="25"/>
        <end position="85"/>
    </location>
</feature>
<organism evidence="5">
    <name type="scientific">freshwater metagenome</name>
    <dbReference type="NCBI Taxonomy" id="449393"/>
    <lineage>
        <taxon>unclassified sequences</taxon>
        <taxon>metagenomes</taxon>
        <taxon>ecological metagenomes</taxon>
    </lineage>
</organism>
<evidence type="ECO:0000256" key="3">
    <source>
        <dbReference type="ARBA" id="ARBA00023163"/>
    </source>
</evidence>
<dbReference type="InterPro" id="IPR036271">
    <property type="entry name" value="Tet_transcr_reg_TetR-rel_C_sf"/>
</dbReference>
<evidence type="ECO:0000256" key="1">
    <source>
        <dbReference type="ARBA" id="ARBA00023015"/>
    </source>
</evidence>
<dbReference type="SUPFAM" id="SSF46689">
    <property type="entry name" value="Homeodomain-like"/>
    <property type="match status" value="1"/>
</dbReference>
<keyword evidence="1" id="KW-0805">Transcription regulation</keyword>
<dbReference type="PANTHER" id="PTHR30055">
    <property type="entry name" value="HTH-TYPE TRANSCRIPTIONAL REGULATOR RUTR"/>
    <property type="match status" value="1"/>
</dbReference>
<dbReference type="GO" id="GO:0000976">
    <property type="term" value="F:transcription cis-regulatory region binding"/>
    <property type="evidence" value="ECO:0007669"/>
    <property type="project" value="TreeGrafter"/>
</dbReference>
<dbReference type="Gene3D" id="1.10.357.10">
    <property type="entry name" value="Tetracycline Repressor, domain 2"/>
    <property type="match status" value="1"/>
</dbReference>
<evidence type="ECO:0000313" key="5">
    <source>
        <dbReference type="EMBL" id="CAB4657371.1"/>
    </source>
</evidence>
<proteinExistence type="predicted"/>
<dbReference type="InterPro" id="IPR050109">
    <property type="entry name" value="HTH-type_TetR-like_transc_reg"/>
</dbReference>
<accession>A0A6J6L6I1</accession>
<name>A0A6J6L6I1_9ZZZZ</name>
<evidence type="ECO:0000256" key="2">
    <source>
        <dbReference type="ARBA" id="ARBA00023125"/>
    </source>
</evidence>
<reference evidence="5" key="1">
    <citation type="submission" date="2020-05" db="EMBL/GenBank/DDBJ databases">
        <authorList>
            <person name="Chiriac C."/>
            <person name="Salcher M."/>
            <person name="Ghai R."/>
            <person name="Kavagutti S V."/>
        </authorList>
    </citation>
    <scope>NUCLEOTIDE SEQUENCE</scope>
</reference>
<evidence type="ECO:0000259" key="4">
    <source>
        <dbReference type="PROSITE" id="PS50977"/>
    </source>
</evidence>
<gene>
    <name evidence="5" type="ORF">UFOPK2169_01165</name>
</gene>